<dbReference type="InterPro" id="IPR050789">
    <property type="entry name" value="Diverse_Enzym_Activities"/>
</dbReference>
<proteinExistence type="predicted"/>
<name>A0ABX1VHN6_9PLAN</name>
<protein>
    <submittedName>
        <fullName evidence="3">D-aminopeptidase</fullName>
        <ecNumber evidence="3">3.4.11.19</ecNumber>
    </submittedName>
</protein>
<comment type="caution">
    <text evidence="3">The sequence shown here is derived from an EMBL/GenBank/DDBJ whole genome shotgun (WGS) entry which is preliminary data.</text>
</comment>
<dbReference type="SUPFAM" id="SSF56601">
    <property type="entry name" value="beta-lactamase/transpeptidase-like"/>
    <property type="match status" value="1"/>
</dbReference>
<dbReference type="PANTHER" id="PTHR43283:SF11">
    <property type="entry name" value="BETA-LACTAMASE-RELATED DOMAIN-CONTAINING PROTEIN"/>
    <property type="match status" value="1"/>
</dbReference>
<keyword evidence="3" id="KW-0645">Protease</keyword>
<dbReference type="PANTHER" id="PTHR43283">
    <property type="entry name" value="BETA-LACTAMASE-RELATED"/>
    <property type="match status" value="1"/>
</dbReference>
<dbReference type="InterPro" id="IPR012338">
    <property type="entry name" value="Beta-lactam/transpept-like"/>
</dbReference>
<evidence type="ECO:0000313" key="3">
    <source>
        <dbReference type="EMBL" id="NNJ27627.1"/>
    </source>
</evidence>
<feature type="domain" description="Beta-lactamase-related" evidence="2">
    <location>
        <begin position="26"/>
        <end position="357"/>
    </location>
</feature>
<accession>A0ABX1VHN6</accession>
<dbReference type="RefSeq" id="WP_171189533.1">
    <property type="nucleotide sequence ID" value="NZ_WTPX01000175.1"/>
</dbReference>
<keyword evidence="4" id="KW-1185">Reference proteome</keyword>
<dbReference type="GO" id="GO:0004177">
    <property type="term" value="F:aminopeptidase activity"/>
    <property type="evidence" value="ECO:0007669"/>
    <property type="project" value="UniProtKB-KW"/>
</dbReference>
<dbReference type="InterPro" id="IPR001466">
    <property type="entry name" value="Beta-lactam-related"/>
</dbReference>
<organism evidence="3 4">
    <name type="scientific">Alienimonas chondri</name>
    <dbReference type="NCBI Taxonomy" id="2681879"/>
    <lineage>
        <taxon>Bacteria</taxon>
        <taxon>Pseudomonadati</taxon>
        <taxon>Planctomycetota</taxon>
        <taxon>Planctomycetia</taxon>
        <taxon>Planctomycetales</taxon>
        <taxon>Planctomycetaceae</taxon>
        <taxon>Alienimonas</taxon>
    </lineage>
</organism>
<dbReference type="Gene3D" id="3.40.710.10">
    <property type="entry name" value="DD-peptidase/beta-lactamase superfamily"/>
    <property type="match status" value="1"/>
</dbReference>
<evidence type="ECO:0000256" key="1">
    <source>
        <dbReference type="ARBA" id="ARBA00022801"/>
    </source>
</evidence>
<keyword evidence="1 3" id="KW-0378">Hydrolase</keyword>
<dbReference type="EC" id="3.4.11.19" evidence="3"/>
<evidence type="ECO:0000259" key="2">
    <source>
        <dbReference type="Pfam" id="PF00144"/>
    </source>
</evidence>
<dbReference type="Proteomes" id="UP000609651">
    <property type="component" value="Unassembled WGS sequence"/>
</dbReference>
<dbReference type="EMBL" id="WTPX01000175">
    <property type="protein sequence ID" value="NNJ27627.1"/>
    <property type="molecule type" value="Genomic_DNA"/>
</dbReference>
<gene>
    <name evidence="3" type="primary">dap_2</name>
    <name evidence="3" type="ORF">LzC2_37340</name>
</gene>
<evidence type="ECO:0000313" key="4">
    <source>
        <dbReference type="Proteomes" id="UP000609651"/>
    </source>
</evidence>
<reference evidence="3 4" key="1">
    <citation type="journal article" date="2020" name="Syst. Appl. Microbiol.">
        <title>Alienimonas chondri sp. nov., a novel planctomycete isolated from the biofilm of the red alga Chondrus crispus.</title>
        <authorList>
            <person name="Vitorino I."/>
            <person name="Albuquerque L."/>
            <person name="Wiegand S."/>
            <person name="Kallscheuer N."/>
            <person name="da Costa M.S."/>
            <person name="Lobo-da-Cunha A."/>
            <person name="Jogler C."/>
            <person name="Lage O.M."/>
        </authorList>
    </citation>
    <scope>NUCLEOTIDE SEQUENCE [LARGE SCALE GENOMIC DNA]</scope>
    <source>
        <strain evidence="3 4">LzC2</strain>
    </source>
</reference>
<sequence>MSAPLLIVLCCVAPGEPQWDQRLVPIDRLVAEGIEDGEMPGCVVLVGRRDGVVWRKAYDDRAIEPQREPMTLDTRFDLASLTKPIATACSVMHLAERGKLDLDAPVADRLPAFGANGKGTITPTRLLTHTGGLIADNALSDYADGPDAAWTAICELEPRAVPGERFTYSDVGFIVLGKLVEEASGVPLNEYAAQHLFAPLGMTRTGFVPDKSVHGETAPTERRDGRWLRGEVHDPRAAALDGVAGHAGLFATADDLGRFARMLLGEGRLTDEGAVRLLKPETVRRMTAPRSVPGGLRTLGWDNRSAYSGNRGDLFSDAAFGHGGFTGTGLWIDPERDLFVVFLSNRLHPDGRGSVNRLIGRINTVVAAAALCE</sequence>
<dbReference type="Pfam" id="PF00144">
    <property type="entry name" value="Beta-lactamase"/>
    <property type="match status" value="1"/>
</dbReference>
<keyword evidence="3" id="KW-0031">Aminopeptidase</keyword>